<dbReference type="Pfam" id="PF00294">
    <property type="entry name" value="PfkB"/>
    <property type="match status" value="1"/>
</dbReference>
<dbReference type="EMBL" id="JBHUEK010000018">
    <property type="protein sequence ID" value="MFD1779510.1"/>
    <property type="molecule type" value="Genomic_DNA"/>
</dbReference>
<evidence type="ECO:0000256" key="1">
    <source>
        <dbReference type="ARBA" id="ARBA00010688"/>
    </source>
</evidence>
<dbReference type="InterPro" id="IPR011611">
    <property type="entry name" value="PfkB_dom"/>
</dbReference>
<dbReference type="GO" id="GO:0016301">
    <property type="term" value="F:kinase activity"/>
    <property type="evidence" value="ECO:0007669"/>
    <property type="project" value="UniProtKB-KW"/>
</dbReference>
<organism evidence="5 6">
    <name type="scientific">Fredinandcohnia salidurans</name>
    <dbReference type="NCBI Taxonomy" id="2595041"/>
    <lineage>
        <taxon>Bacteria</taxon>
        <taxon>Bacillati</taxon>
        <taxon>Bacillota</taxon>
        <taxon>Bacilli</taxon>
        <taxon>Bacillales</taxon>
        <taxon>Bacillaceae</taxon>
        <taxon>Fredinandcohnia</taxon>
    </lineage>
</organism>
<dbReference type="RefSeq" id="WP_388038763.1">
    <property type="nucleotide sequence ID" value="NZ_JBHUEK010000018.1"/>
</dbReference>
<keyword evidence="3 5" id="KW-0418">Kinase</keyword>
<gene>
    <name evidence="5" type="ORF">ACFSFW_12580</name>
</gene>
<reference evidence="6" key="1">
    <citation type="journal article" date="2019" name="Int. J. Syst. Evol. Microbiol.">
        <title>The Global Catalogue of Microorganisms (GCM) 10K type strain sequencing project: providing services to taxonomists for standard genome sequencing and annotation.</title>
        <authorList>
            <consortium name="The Broad Institute Genomics Platform"/>
            <consortium name="The Broad Institute Genome Sequencing Center for Infectious Disease"/>
            <person name="Wu L."/>
            <person name="Ma J."/>
        </authorList>
    </citation>
    <scope>NUCLEOTIDE SEQUENCE [LARGE SCALE GENOMIC DNA]</scope>
    <source>
        <strain evidence="6">CCUG 15531</strain>
    </source>
</reference>
<name>A0ABW4MT04_9BACI</name>
<protein>
    <submittedName>
        <fullName evidence="5">PfkB family carbohydrate kinase</fullName>
    </submittedName>
</protein>
<sequence length="338" mass="37432">MKKKIVAFGEPLLRLSTHLGERLFQTDQLTMHYGGAEANVSAALSSFGYDVYFVGKVPNNPLGQAYERHLHSFGVNTDYLLKGGERLGTYYLETGVGERSAQVTYDRKASSFAQLSTDEINFEEILQGAELFHVSGITPALSPDLQELTLQGLKVAKELGVKTSFDFNYRAKLWTLEEASRGIQPFLPYVDICSCGELDALNLLGIEEADKHLDHSGKLSFYYKKITEKYPNMKYLFSTFREVISASHNTLQGNFFVNGELYQSRVHNIDQIVDRVGGGDAFASGIIFGILEGNDPQQIVNFGTAASALKHTVHGDCNVFSEEDIKAFAENASGKIVR</sequence>
<feature type="domain" description="Carbohydrate kinase PfkB" evidence="4">
    <location>
        <begin position="4"/>
        <end position="318"/>
    </location>
</feature>
<evidence type="ECO:0000313" key="6">
    <source>
        <dbReference type="Proteomes" id="UP001597227"/>
    </source>
</evidence>
<keyword evidence="2" id="KW-0808">Transferase</keyword>
<proteinExistence type="inferred from homology"/>
<dbReference type="InterPro" id="IPR052700">
    <property type="entry name" value="Carb_kinase_PfkB-like"/>
</dbReference>
<keyword evidence="6" id="KW-1185">Reference proteome</keyword>
<dbReference type="InterPro" id="IPR029056">
    <property type="entry name" value="Ribokinase-like"/>
</dbReference>
<dbReference type="PANTHER" id="PTHR43320">
    <property type="entry name" value="SUGAR KINASE"/>
    <property type="match status" value="1"/>
</dbReference>
<dbReference type="CDD" id="cd01166">
    <property type="entry name" value="KdgK"/>
    <property type="match status" value="1"/>
</dbReference>
<dbReference type="Proteomes" id="UP001597227">
    <property type="component" value="Unassembled WGS sequence"/>
</dbReference>
<evidence type="ECO:0000259" key="4">
    <source>
        <dbReference type="Pfam" id="PF00294"/>
    </source>
</evidence>
<dbReference type="SUPFAM" id="SSF53613">
    <property type="entry name" value="Ribokinase-like"/>
    <property type="match status" value="1"/>
</dbReference>
<evidence type="ECO:0000313" key="5">
    <source>
        <dbReference type="EMBL" id="MFD1779510.1"/>
    </source>
</evidence>
<evidence type="ECO:0000256" key="3">
    <source>
        <dbReference type="ARBA" id="ARBA00022777"/>
    </source>
</evidence>
<dbReference type="Gene3D" id="3.40.1190.20">
    <property type="match status" value="1"/>
</dbReference>
<dbReference type="PANTHER" id="PTHR43320:SF2">
    <property type="entry name" value="2-DEHYDRO-3-DEOXYGLUCONOKINASE_2-DEHYDRO-3-DEOXYGALACTONOKINASE"/>
    <property type="match status" value="1"/>
</dbReference>
<comment type="caution">
    <text evidence="5">The sequence shown here is derived from an EMBL/GenBank/DDBJ whole genome shotgun (WGS) entry which is preliminary data.</text>
</comment>
<comment type="similarity">
    <text evidence="1">Belongs to the carbohydrate kinase PfkB family.</text>
</comment>
<evidence type="ECO:0000256" key="2">
    <source>
        <dbReference type="ARBA" id="ARBA00022679"/>
    </source>
</evidence>
<accession>A0ABW4MT04</accession>